<dbReference type="Proteomes" id="UP000019365">
    <property type="component" value="Unassembled WGS sequence"/>
</dbReference>
<organism evidence="1 2">
    <name type="scientific">Ruminococcus flavefaciens 007c</name>
    <dbReference type="NCBI Taxonomy" id="1341157"/>
    <lineage>
        <taxon>Bacteria</taxon>
        <taxon>Bacillati</taxon>
        <taxon>Bacillota</taxon>
        <taxon>Clostridia</taxon>
        <taxon>Eubacteriales</taxon>
        <taxon>Oscillospiraceae</taxon>
        <taxon>Ruminococcus</taxon>
    </lineage>
</organism>
<dbReference type="EMBL" id="ATAX01000022">
    <property type="protein sequence ID" value="EWM53973.1"/>
    <property type="molecule type" value="Genomic_DNA"/>
</dbReference>
<sequence length="113" mass="12568">MGFKGSPVYAVGIIENTMQVDMLLVDMASHEILILAFEELLAYLLTDLQSSLRHNLPRHETHNEVLGKDRASACTVCPYFFIVTVSLFGIRAAPLRNNQPSVICLFGIGDIFQ</sequence>
<evidence type="ECO:0000313" key="2">
    <source>
        <dbReference type="Proteomes" id="UP000019365"/>
    </source>
</evidence>
<keyword evidence="2" id="KW-1185">Reference proteome</keyword>
<dbReference type="AlphaFoldDB" id="W7UJH8"/>
<comment type="caution">
    <text evidence="1">The sequence shown here is derived from an EMBL/GenBank/DDBJ whole genome shotgun (WGS) entry which is preliminary data.</text>
</comment>
<reference evidence="1 2" key="1">
    <citation type="journal article" date="2014" name="PLoS ONE">
        <title>Rumen cellulosomics: divergent fiber-degrading strategies revealed by comparative genome-wide analysis of six ruminococcal strains.</title>
        <authorList>
            <person name="Dassa B."/>
            <person name="Borovok I."/>
            <person name="Ruimy-Israeli V."/>
            <person name="Lamed R."/>
            <person name="Flint H.J."/>
            <person name="Duncan S.H."/>
            <person name="Henrissat B."/>
            <person name="Coutinho P."/>
            <person name="Morrison M."/>
            <person name="Mosoni P."/>
            <person name="Yeoman C.J."/>
            <person name="White B.A."/>
            <person name="Bayer E.A."/>
        </authorList>
    </citation>
    <scope>NUCLEOTIDE SEQUENCE [LARGE SCALE GENOMIC DNA]</scope>
    <source>
        <strain evidence="1 2">007c</strain>
    </source>
</reference>
<accession>W7UJH8</accession>
<gene>
    <name evidence="1" type="ORF">RF007C_03420</name>
</gene>
<protein>
    <submittedName>
        <fullName evidence="1">Uncharacterized protein</fullName>
    </submittedName>
</protein>
<name>W7UJH8_RUMFL</name>
<evidence type="ECO:0000313" key="1">
    <source>
        <dbReference type="EMBL" id="EWM53973.1"/>
    </source>
</evidence>
<proteinExistence type="predicted"/>